<evidence type="ECO:0000256" key="5">
    <source>
        <dbReference type="ARBA" id="ARBA00022692"/>
    </source>
</evidence>
<evidence type="ECO:0000256" key="7">
    <source>
        <dbReference type="ARBA" id="ARBA00022989"/>
    </source>
</evidence>
<evidence type="ECO:0000256" key="9">
    <source>
        <dbReference type="ARBA" id="ARBA00023128"/>
    </source>
</evidence>
<dbReference type="GO" id="GO:0015986">
    <property type="term" value="P:proton motive force-driven ATP synthesis"/>
    <property type="evidence" value="ECO:0007669"/>
    <property type="project" value="InterPro"/>
</dbReference>
<sequence length="53" mass="6515">MPQLNPDPWFIYFFLTWSVLLLLSIKILKHINLNEPNLQNKKVTNFTWSWPWQ</sequence>
<keyword evidence="8 12" id="KW-0406">Ion transport</keyword>
<dbReference type="GO" id="GO:0015078">
    <property type="term" value="F:proton transmembrane transporter activity"/>
    <property type="evidence" value="ECO:0007669"/>
    <property type="project" value="InterPro"/>
</dbReference>
<evidence type="ECO:0000256" key="12">
    <source>
        <dbReference type="RuleBase" id="RU003661"/>
    </source>
</evidence>
<evidence type="ECO:0000256" key="4">
    <source>
        <dbReference type="ARBA" id="ARBA00022547"/>
    </source>
</evidence>
<keyword evidence="7 13" id="KW-1133">Transmembrane helix</keyword>
<dbReference type="GO" id="GO:0045259">
    <property type="term" value="C:proton-transporting ATP synthase complex"/>
    <property type="evidence" value="ECO:0007669"/>
    <property type="project" value="UniProtKB-KW"/>
</dbReference>
<dbReference type="Pfam" id="PF00895">
    <property type="entry name" value="ATP-synt_8"/>
    <property type="match status" value="1"/>
</dbReference>
<keyword evidence="4 12" id="KW-0138">CF(0)</keyword>
<dbReference type="InterPro" id="IPR001421">
    <property type="entry name" value="ATP8_metazoa"/>
</dbReference>
<keyword evidence="6 12" id="KW-0375">Hydrogen ion transport</keyword>
<evidence type="ECO:0000256" key="6">
    <source>
        <dbReference type="ARBA" id="ARBA00022781"/>
    </source>
</evidence>
<evidence type="ECO:0000256" key="13">
    <source>
        <dbReference type="SAM" id="Phobius"/>
    </source>
</evidence>
<comment type="subcellular location">
    <subcellularLocation>
        <location evidence="1 12">Mitochondrion membrane</location>
        <topology evidence="1 12">Single-pass membrane protein</topology>
    </subcellularLocation>
</comment>
<comment type="similarity">
    <text evidence="2 12">Belongs to the ATPase protein 8 family.</text>
</comment>
<dbReference type="PANTHER" id="PTHR39937:SF1">
    <property type="entry name" value="ATP SYNTHASE PROTEIN 8"/>
    <property type="match status" value="1"/>
</dbReference>
<keyword evidence="9 12" id="KW-0496">Mitochondrion</keyword>
<dbReference type="EMBL" id="KJ933509">
    <property type="protein sequence ID" value="AIP92351.1"/>
    <property type="molecule type" value="Genomic_DNA"/>
</dbReference>
<evidence type="ECO:0000256" key="2">
    <source>
        <dbReference type="ARBA" id="ARBA00008892"/>
    </source>
</evidence>
<evidence type="ECO:0000256" key="11">
    <source>
        <dbReference type="ARBA" id="ARBA00023310"/>
    </source>
</evidence>
<evidence type="ECO:0000256" key="3">
    <source>
        <dbReference type="ARBA" id="ARBA00022448"/>
    </source>
</evidence>
<name>A0A0H3UKC8_AMOWU</name>
<dbReference type="GO" id="GO:0031966">
    <property type="term" value="C:mitochondrial membrane"/>
    <property type="evidence" value="ECO:0007669"/>
    <property type="project" value="UniProtKB-SubCell"/>
</dbReference>
<evidence type="ECO:0000256" key="8">
    <source>
        <dbReference type="ARBA" id="ARBA00023065"/>
    </source>
</evidence>
<feature type="transmembrane region" description="Helical" evidence="13">
    <location>
        <begin position="9"/>
        <end position="28"/>
    </location>
</feature>
<geneLocation type="mitochondrion" evidence="14"/>
<gene>
    <name evidence="14" type="primary">ATP8</name>
</gene>
<proteinExistence type="inferred from homology"/>
<keyword evidence="11" id="KW-0066">ATP synthesis</keyword>
<protein>
    <recommendedName>
        <fullName evidence="12">ATP synthase complex subunit 8</fullName>
    </recommendedName>
</protein>
<evidence type="ECO:0000256" key="1">
    <source>
        <dbReference type="ARBA" id="ARBA00004304"/>
    </source>
</evidence>
<dbReference type="AlphaFoldDB" id="A0A0H3UKC8"/>
<organism evidence="14">
    <name type="scientific">Amolops wuyiensis</name>
    <name type="common">Wuyi torrent frog</name>
    <name type="synonym">Staurois wuyiensis</name>
    <dbReference type="NCBI Taxonomy" id="120494"/>
    <lineage>
        <taxon>Eukaryota</taxon>
        <taxon>Metazoa</taxon>
        <taxon>Chordata</taxon>
        <taxon>Craniata</taxon>
        <taxon>Vertebrata</taxon>
        <taxon>Euteleostomi</taxon>
        <taxon>Amphibia</taxon>
        <taxon>Batrachia</taxon>
        <taxon>Anura</taxon>
        <taxon>Neobatrachia</taxon>
        <taxon>Ranoidea</taxon>
        <taxon>Ranidae</taxon>
        <taxon>Amolops</taxon>
    </lineage>
</organism>
<keyword evidence="10 13" id="KW-0472">Membrane</keyword>
<dbReference type="PANTHER" id="PTHR39937">
    <property type="entry name" value="ATP SYNTHASE PROTEIN 8"/>
    <property type="match status" value="1"/>
</dbReference>
<accession>A0A0H3UKC8</accession>
<evidence type="ECO:0000313" key="14">
    <source>
        <dbReference type="EMBL" id="AIP92351.1"/>
    </source>
</evidence>
<keyword evidence="5 12" id="KW-0812">Transmembrane</keyword>
<keyword evidence="3 12" id="KW-0813">Transport</keyword>
<dbReference type="InterPro" id="IPR050635">
    <property type="entry name" value="ATPase_protein_8"/>
</dbReference>
<evidence type="ECO:0000256" key="10">
    <source>
        <dbReference type="ARBA" id="ARBA00023136"/>
    </source>
</evidence>
<reference evidence="14" key="1">
    <citation type="submission" date="2014-06" db="EMBL/GenBank/DDBJ databases">
        <title>The complete mitochondrial genome of Amolops wuyiensis Amphidia, Anura, Ranidae.</title>
        <authorList>
            <person name="Wu X."/>
            <person name="Wu X."/>
            <person name="Li Y."/>
            <person name="Zhang H."/>
            <person name="Xue H."/>
            <person name="Yan P."/>
        </authorList>
    </citation>
    <scope>NUCLEOTIDE SEQUENCE</scope>
</reference>